<reference evidence="11 12" key="1">
    <citation type="journal article" date="2022" name="Cell">
        <title>Repeat-based holocentromeres influence genome architecture and karyotype evolution.</title>
        <authorList>
            <person name="Hofstatter P.G."/>
            <person name="Thangavel G."/>
            <person name="Lux T."/>
            <person name="Neumann P."/>
            <person name="Vondrak T."/>
            <person name="Novak P."/>
            <person name="Zhang M."/>
            <person name="Costa L."/>
            <person name="Castellani M."/>
            <person name="Scott A."/>
            <person name="Toegelov H."/>
            <person name="Fuchs J."/>
            <person name="Mata-Sucre Y."/>
            <person name="Dias Y."/>
            <person name="Vanzela A.L.L."/>
            <person name="Huettel B."/>
            <person name="Almeida C.C.S."/>
            <person name="Simkova H."/>
            <person name="Souza G."/>
            <person name="Pedrosa-Harand A."/>
            <person name="Macas J."/>
            <person name="Mayer K.F.X."/>
            <person name="Houben A."/>
            <person name="Marques A."/>
        </authorList>
    </citation>
    <scope>NUCLEOTIDE SEQUENCE [LARGE SCALE GENOMIC DNA]</scope>
    <source>
        <strain evidence="11">RhyTen1mFocal</strain>
    </source>
</reference>
<dbReference type="InterPro" id="IPR001245">
    <property type="entry name" value="Ser-Thr/Tyr_kinase_cat_dom"/>
</dbReference>
<proteinExistence type="inferred from homology"/>
<dbReference type="Proteomes" id="UP001210211">
    <property type="component" value="Unassembled WGS sequence"/>
</dbReference>
<sequence>MTLANDNEALYDEIIASATTDYLQVCLINKGRGTPFISALELRQLNRNMYPDANSTLSLLTFVRLNLGLSDISLTRYPNDIYDRFWTNYTDVTWKNIYTDSIVKPDRDFETPSVVMQTAAITSSPKQSLNISWHSNDNSTEFIAILHIGEIQNIPSTDMREFDILINGILVANDIVPIKLSGGIVIYGIRSFTSYKISLKATSNSTLPPLLNGFELYIVVPLKGVPTDGGDDNRSKVPKSNESVRTNPAENNHEKNYANTPEANTQGINAGPNNGDGPKHNIAGDGMWDFENRRFSYDDLIRITNKFQIKIGTGGFGNVYVGALENGTQVAVKLRSQSSRQGVREFLTEAQNLTRVHHKNLVSLLGYCMDGDHMALVYEYMPEGNLQDKLKGEDYFYTERPLTWKQRLRIAYESAQGLEYLHMACNPPLIHRDVKTNNILLNKNLEAKLADFGLSKAFDKDGSSNIPFSTRVVGTLGYLDPE</sequence>
<dbReference type="PANTHER" id="PTHR45631:SF202">
    <property type="entry name" value="SENESCENCE-INDUCED RECEPTOR-LIKE SERINE_THREONINE-PROTEIN KINASE"/>
    <property type="match status" value="1"/>
</dbReference>
<feature type="domain" description="Protein kinase" evidence="10">
    <location>
        <begin position="305"/>
        <end position="482"/>
    </location>
</feature>
<evidence type="ECO:0000256" key="1">
    <source>
        <dbReference type="ARBA" id="ARBA00004167"/>
    </source>
</evidence>
<feature type="region of interest" description="Disordered" evidence="9">
    <location>
        <begin position="228"/>
        <end position="277"/>
    </location>
</feature>
<comment type="caution">
    <text evidence="11">The sequence shown here is derived from an EMBL/GenBank/DDBJ whole genome shotgun (WGS) entry which is preliminary data.</text>
</comment>
<gene>
    <name evidence="11" type="ORF">LUZ61_021137</name>
</gene>
<dbReference type="GO" id="GO:0016020">
    <property type="term" value="C:membrane"/>
    <property type="evidence" value="ECO:0007669"/>
    <property type="project" value="UniProtKB-SubCell"/>
</dbReference>
<dbReference type="InterPro" id="IPR000719">
    <property type="entry name" value="Prot_kinase_dom"/>
</dbReference>
<evidence type="ECO:0000256" key="3">
    <source>
        <dbReference type="ARBA" id="ARBA00022679"/>
    </source>
</evidence>
<dbReference type="InterPro" id="IPR024788">
    <property type="entry name" value="Malectin-like_Carb-bd_dom"/>
</dbReference>
<keyword evidence="5" id="KW-0418">Kinase</keyword>
<dbReference type="PROSITE" id="PS50011">
    <property type="entry name" value="PROTEIN_KINASE_DOM"/>
    <property type="match status" value="1"/>
</dbReference>
<dbReference type="SMART" id="SM00220">
    <property type="entry name" value="S_TKc"/>
    <property type="match status" value="1"/>
</dbReference>
<dbReference type="Pfam" id="PF07714">
    <property type="entry name" value="PK_Tyr_Ser-Thr"/>
    <property type="match status" value="1"/>
</dbReference>
<dbReference type="Gene3D" id="3.30.200.20">
    <property type="entry name" value="Phosphorylase Kinase, domain 1"/>
    <property type="match status" value="1"/>
</dbReference>
<dbReference type="GO" id="GO:0005524">
    <property type="term" value="F:ATP binding"/>
    <property type="evidence" value="ECO:0007669"/>
    <property type="project" value="UniProtKB-UniRule"/>
</dbReference>
<keyword evidence="4 7" id="KW-0547">Nucleotide-binding</keyword>
<keyword evidence="2 8" id="KW-0723">Serine/threonine-protein kinase</keyword>
<dbReference type="AlphaFoldDB" id="A0AAD5WB91"/>
<feature type="compositionally biased region" description="Polar residues" evidence="9">
    <location>
        <begin position="238"/>
        <end position="250"/>
    </location>
</feature>
<evidence type="ECO:0000313" key="11">
    <source>
        <dbReference type="EMBL" id="KAJ3678973.1"/>
    </source>
</evidence>
<dbReference type="PROSITE" id="PS00108">
    <property type="entry name" value="PROTEIN_KINASE_ST"/>
    <property type="match status" value="1"/>
</dbReference>
<accession>A0AAD5WB91</accession>
<evidence type="ECO:0000313" key="12">
    <source>
        <dbReference type="Proteomes" id="UP001210211"/>
    </source>
</evidence>
<evidence type="ECO:0000256" key="4">
    <source>
        <dbReference type="ARBA" id="ARBA00022741"/>
    </source>
</evidence>
<evidence type="ECO:0000256" key="5">
    <source>
        <dbReference type="ARBA" id="ARBA00022777"/>
    </source>
</evidence>
<name>A0AAD5WB91_9POAL</name>
<evidence type="ECO:0000256" key="7">
    <source>
        <dbReference type="PROSITE-ProRule" id="PRU10141"/>
    </source>
</evidence>
<evidence type="ECO:0000256" key="9">
    <source>
        <dbReference type="SAM" id="MobiDB-lite"/>
    </source>
</evidence>
<dbReference type="PANTHER" id="PTHR45631">
    <property type="entry name" value="OS07G0107800 PROTEIN-RELATED"/>
    <property type="match status" value="1"/>
</dbReference>
<keyword evidence="3" id="KW-0808">Transferase</keyword>
<feature type="binding site" evidence="7">
    <location>
        <position position="333"/>
    </location>
    <ligand>
        <name>ATP</name>
        <dbReference type="ChEBI" id="CHEBI:30616"/>
    </ligand>
</feature>
<feature type="compositionally biased region" description="Polar residues" evidence="9">
    <location>
        <begin position="257"/>
        <end position="272"/>
    </location>
</feature>
<dbReference type="EMBL" id="JAMRDG010000020">
    <property type="protein sequence ID" value="KAJ3678973.1"/>
    <property type="molecule type" value="Genomic_DNA"/>
</dbReference>
<dbReference type="InterPro" id="IPR008271">
    <property type="entry name" value="Ser/Thr_kinase_AS"/>
</dbReference>
<evidence type="ECO:0000256" key="8">
    <source>
        <dbReference type="RuleBase" id="RU000304"/>
    </source>
</evidence>
<dbReference type="InterPro" id="IPR017441">
    <property type="entry name" value="Protein_kinase_ATP_BS"/>
</dbReference>
<comment type="subcellular location">
    <subcellularLocation>
        <location evidence="1">Membrane</location>
        <topology evidence="1">Single-pass membrane protein</topology>
    </subcellularLocation>
</comment>
<comment type="similarity">
    <text evidence="8">Belongs to the protein kinase superfamily.</text>
</comment>
<protein>
    <recommendedName>
        <fullName evidence="10">Protein kinase domain-containing protein</fullName>
    </recommendedName>
</protein>
<evidence type="ECO:0000259" key="10">
    <source>
        <dbReference type="PROSITE" id="PS50011"/>
    </source>
</evidence>
<dbReference type="GO" id="GO:0004674">
    <property type="term" value="F:protein serine/threonine kinase activity"/>
    <property type="evidence" value="ECO:0007669"/>
    <property type="project" value="UniProtKB-KW"/>
</dbReference>
<dbReference type="SUPFAM" id="SSF56112">
    <property type="entry name" value="Protein kinase-like (PK-like)"/>
    <property type="match status" value="1"/>
</dbReference>
<dbReference type="Gene3D" id="1.10.510.10">
    <property type="entry name" value="Transferase(Phosphotransferase) domain 1"/>
    <property type="match status" value="1"/>
</dbReference>
<dbReference type="InterPro" id="IPR011009">
    <property type="entry name" value="Kinase-like_dom_sf"/>
</dbReference>
<dbReference type="Pfam" id="PF12819">
    <property type="entry name" value="Malectin_like"/>
    <property type="match status" value="1"/>
</dbReference>
<dbReference type="PROSITE" id="PS00107">
    <property type="entry name" value="PROTEIN_KINASE_ATP"/>
    <property type="match status" value="1"/>
</dbReference>
<keyword evidence="6 7" id="KW-0067">ATP-binding</keyword>
<dbReference type="FunFam" id="3.30.200.20:FF:000394">
    <property type="entry name" value="Leucine-rich repeat receptor-like protein kinase"/>
    <property type="match status" value="1"/>
</dbReference>
<organism evidence="11 12">
    <name type="scientific">Rhynchospora tenuis</name>
    <dbReference type="NCBI Taxonomy" id="198213"/>
    <lineage>
        <taxon>Eukaryota</taxon>
        <taxon>Viridiplantae</taxon>
        <taxon>Streptophyta</taxon>
        <taxon>Embryophyta</taxon>
        <taxon>Tracheophyta</taxon>
        <taxon>Spermatophyta</taxon>
        <taxon>Magnoliopsida</taxon>
        <taxon>Liliopsida</taxon>
        <taxon>Poales</taxon>
        <taxon>Cyperaceae</taxon>
        <taxon>Cyperoideae</taxon>
        <taxon>Rhynchosporeae</taxon>
        <taxon>Rhynchospora</taxon>
    </lineage>
</organism>
<evidence type="ECO:0000256" key="2">
    <source>
        <dbReference type="ARBA" id="ARBA00022527"/>
    </source>
</evidence>
<keyword evidence="12" id="KW-1185">Reference proteome</keyword>
<evidence type="ECO:0000256" key="6">
    <source>
        <dbReference type="ARBA" id="ARBA00022840"/>
    </source>
</evidence>